<dbReference type="Proteomes" id="UP000029914">
    <property type="component" value="Chromosome"/>
</dbReference>
<feature type="domain" description="VOC" evidence="1">
    <location>
        <begin position="26"/>
        <end position="135"/>
    </location>
</feature>
<dbReference type="STRING" id="558173.CDOO_01300"/>
<dbReference type="PROSITE" id="PS51819">
    <property type="entry name" value="VOC"/>
    <property type="match status" value="2"/>
</dbReference>
<dbReference type="PANTHER" id="PTHR33993">
    <property type="entry name" value="GLYOXALASE-RELATED"/>
    <property type="match status" value="1"/>
</dbReference>
<accession>A0A097IJ36</accession>
<keyword evidence="3" id="KW-1185">Reference proteome</keyword>
<dbReference type="InterPro" id="IPR037523">
    <property type="entry name" value="VOC_core"/>
</dbReference>
<dbReference type="AlphaFoldDB" id="A0A097IJ36"/>
<evidence type="ECO:0000259" key="1">
    <source>
        <dbReference type="PROSITE" id="PS51819"/>
    </source>
</evidence>
<dbReference type="InterPro" id="IPR052164">
    <property type="entry name" value="Anthracycline_SecMetBiosynth"/>
</dbReference>
<evidence type="ECO:0000313" key="3">
    <source>
        <dbReference type="Proteomes" id="UP000029914"/>
    </source>
</evidence>
<dbReference type="InterPro" id="IPR041581">
    <property type="entry name" value="Glyoxalase_6"/>
</dbReference>
<dbReference type="InterPro" id="IPR029068">
    <property type="entry name" value="Glyas_Bleomycin-R_OHBP_Dase"/>
</dbReference>
<dbReference type="Pfam" id="PF00903">
    <property type="entry name" value="Glyoxalase"/>
    <property type="match status" value="1"/>
</dbReference>
<evidence type="ECO:0000313" key="2">
    <source>
        <dbReference type="EMBL" id="AIT62151.1"/>
    </source>
</evidence>
<reference evidence="2 3" key="1">
    <citation type="submission" date="2013-09" db="EMBL/GenBank/DDBJ databases">
        <title>Complete genome sequence of Corynebacterium doosanense CAU 212(T) (=DSM 45436(T)), isolated from activated sludge.</title>
        <authorList>
            <person name="Schaffert L."/>
            <person name="Albersmeier A."/>
            <person name="Kalinowski J."/>
            <person name="Ruckert C."/>
        </authorList>
    </citation>
    <scope>NUCLEOTIDE SEQUENCE [LARGE SCALE GENOMIC DNA]</scope>
    <source>
        <strain evidence="2 3">CAU 212</strain>
    </source>
</reference>
<organism evidence="2 3">
    <name type="scientific">Corynebacterium doosanense CAU 212 = DSM 45436</name>
    <dbReference type="NCBI Taxonomy" id="558173"/>
    <lineage>
        <taxon>Bacteria</taxon>
        <taxon>Bacillati</taxon>
        <taxon>Actinomycetota</taxon>
        <taxon>Actinomycetes</taxon>
        <taxon>Mycobacteriales</taxon>
        <taxon>Corynebacteriaceae</taxon>
        <taxon>Corynebacterium</taxon>
    </lineage>
</organism>
<dbReference type="EMBL" id="CP006764">
    <property type="protein sequence ID" value="AIT62151.1"/>
    <property type="molecule type" value="Genomic_DNA"/>
</dbReference>
<proteinExistence type="predicted"/>
<dbReference type="InterPro" id="IPR004360">
    <property type="entry name" value="Glyas_Fos-R_dOase_dom"/>
</dbReference>
<dbReference type="PANTHER" id="PTHR33993:SF14">
    <property type="entry name" value="GB|AAF24581.1"/>
    <property type="match status" value="1"/>
</dbReference>
<name>A0A097IJ36_9CORY</name>
<dbReference type="CDD" id="cd07247">
    <property type="entry name" value="SgaA_N_like"/>
    <property type="match status" value="1"/>
</dbReference>
<dbReference type="SUPFAM" id="SSF54593">
    <property type="entry name" value="Glyoxalase/Bleomycin resistance protein/Dihydroxybiphenyl dioxygenase"/>
    <property type="match status" value="2"/>
</dbReference>
<gene>
    <name evidence="2" type="ORF">CDOO_01300</name>
</gene>
<dbReference type="KEGG" id="cdo:CDOO_01300"/>
<dbReference type="HOGENOM" id="CLU_069623_0_0_11"/>
<dbReference type="Gene3D" id="3.10.180.10">
    <property type="entry name" value="2,3-Dihydroxybiphenyl 1,2-Dioxygenase, domain 1"/>
    <property type="match status" value="2"/>
</dbReference>
<feature type="domain" description="VOC" evidence="1">
    <location>
        <begin position="149"/>
        <end position="273"/>
    </location>
</feature>
<protein>
    <recommendedName>
        <fullName evidence="1">VOC domain-containing protein</fullName>
    </recommendedName>
</protein>
<dbReference type="Pfam" id="PF18029">
    <property type="entry name" value="Glyoxalase_6"/>
    <property type="match status" value="1"/>
</dbReference>
<sequence>MEATLPRTEVSSVALLLGPMEIENGDPVWLELNTPDVHAAMNFYSHVFGWRFGQRSTGNFVGYAANELPVASFTQIEDADVDWRVYFQVPDVPETTAAVAVSRGRILRSPARVEGLGHLAVIEDPTGAVFALSEASEISGFVLGTGHGQPAWFEVVSNCFQISLSFYHDVLGWNYHFVDDDGIMTLEQSEDDYFATNGPTASASAGVVDGMRELIDDELPHWRSYFAVSDIDEAVAAVSEAGGTTRGEVTRGILGRQVSVTDPQGGRFVLLEADTQE</sequence>
<dbReference type="eggNOG" id="COG3324">
    <property type="taxonomic scope" value="Bacteria"/>
</dbReference>